<dbReference type="Pfam" id="PF00486">
    <property type="entry name" value="Trans_reg_C"/>
    <property type="match status" value="1"/>
</dbReference>
<dbReference type="InterPro" id="IPR001867">
    <property type="entry name" value="OmpR/PhoB-type_DNA-bd"/>
</dbReference>
<evidence type="ECO:0000256" key="6">
    <source>
        <dbReference type="PROSITE-ProRule" id="PRU00169"/>
    </source>
</evidence>
<dbReference type="PANTHER" id="PTHR48111:SF4">
    <property type="entry name" value="DNA-BINDING DUAL TRANSCRIPTIONAL REGULATOR OMPR"/>
    <property type="match status" value="1"/>
</dbReference>
<dbReference type="InterPro" id="IPR036388">
    <property type="entry name" value="WH-like_DNA-bd_sf"/>
</dbReference>
<evidence type="ECO:0000259" key="9">
    <source>
        <dbReference type="PROSITE" id="PS51755"/>
    </source>
</evidence>
<evidence type="ECO:0000256" key="4">
    <source>
        <dbReference type="ARBA" id="ARBA00023125"/>
    </source>
</evidence>
<feature type="domain" description="OmpR/PhoB-type" evidence="9">
    <location>
        <begin position="128"/>
        <end position="228"/>
    </location>
</feature>
<gene>
    <name evidence="10" type="ORF">ACFO6Q_11020</name>
</gene>
<keyword evidence="3" id="KW-0805">Transcription regulation</keyword>
<sequence>MPLKVAVLEDDVALREDILVPRLADSGFDVEGFGSSTELYRRMIAVSFEVLVLDLRLDGESGLDIARYLAQVSSIGIVMLTGRGTGEDRVRGLSELVDAWLDKPVDLDLLVATLRSIARRTRSDASAQRGALVQAWRLSDSGWRLHAPDGRSVPLNLLERRLLTRLLATEGEPVTHDDLIADLSVLAENFDRHRLEIVIHRLRRKADGQLGLSLPLRAVRGVGYLMLVVDERSRKR</sequence>
<dbReference type="InterPro" id="IPR001789">
    <property type="entry name" value="Sig_transdc_resp-reg_receiver"/>
</dbReference>
<proteinExistence type="predicted"/>
<dbReference type="PANTHER" id="PTHR48111">
    <property type="entry name" value="REGULATOR OF RPOS"/>
    <property type="match status" value="1"/>
</dbReference>
<keyword evidence="5" id="KW-0804">Transcription</keyword>
<dbReference type="InterPro" id="IPR016032">
    <property type="entry name" value="Sig_transdc_resp-reg_C-effctor"/>
</dbReference>
<feature type="domain" description="Response regulatory" evidence="8">
    <location>
        <begin position="4"/>
        <end position="118"/>
    </location>
</feature>
<dbReference type="PROSITE" id="PS50110">
    <property type="entry name" value="RESPONSE_REGULATORY"/>
    <property type="match status" value="1"/>
</dbReference>
<dbReference type="SUPFAM" id="SSF52172">
    <property type="entry name" value="CheY-like"/>
    <property type="match status" value="1"/>
</dbReference>
<dbReference type="InterPro" id="IPR011006">
    <property type="entry name" value="CheY-like_superfamily"/>
</dbReference>
<evidence type="ECO:0000256" key="5">
    <source>
        <dbReference type="ARBA" id="ARBA00023163"/>
    </source>
</evidence>
<keyword evidence="1 6" id="KW-0597">Phosphoprotein</keyword>
<dbReference type="InterPro" id="IPR039420">
    <property type="entry name" value="WalR-like"/>
</dbReference>
<comment type="caution">
    <text evidence="10">The sequence shown here is derived from an EMBL/GenBank/DDBJ whole genome shotgun (WGS) entry which is preliminary data.</text>
</comment>
<organism evidence="10 11">
    <name type="scientific">Dokdonella ginsengisoli</name>
    <dbReference type="NCBI Taxonomy" id="363846"/>
    <lineage>
        <taxon>Bacteria</taxon>
        <taxon>Pseudomonadati</taxon>
        <taxon>Pseudomonadota</taxon>
        <taxon>Gammaproteobacteria</taxon>
        <taxon>Lysobacterales</taxon>
        <taxon>Rhodanobacteraceae</taxon>
        <taxon>Dokdonella</taxon>
    </lineage>
</organism>
<feature type="DNA-binding region" description="OmpR/PhoB-type" evidence="7">
    <location>
        <begin position="128"/>
        <end position="228"/>
    </location>
</feature>
<dbReference type="Proteomes" id="UP001595886">
    <property type="component" value="Unassembled WGS sequence"/>
</dbReference>
<dbReference type="SMART" id="SM00448">
    <property type="entry name" value="REC"/>
    <property type="match status" value="1"/>
</dbReference>
<evidence type="ECO:0000256" key="2">
    <source>
        <dbReference type="ARBA" id="ARBA00023012"/>
    </source>
</evidence>
<evidence type="ECO:0000256" key="1">
    <source>
        <dbReference type="ARBA" id="ARBA00022553"/>
    </source>
</evidence>
<keyword evidence="4 7" id="KW-0238">DNA-binding</keyword>
<dbReference type="Pfam" id="PF00072">
    <property type="entry name" value="Response_reg"/>
    <property type="match status" value="1"/>
</dbReference>
<keyword evidence="11" id="KW-1185">Reference proteome</keyword>
<dbReference type="SMART" id="SM00862">
    <property type="entry name" value="Trans_reg_C"/>
    <property type="match status" value="1"/>
</dbReference>
<evidence type="ECO:0000256" key="3">
    <source>
        <dbReference type="ARBA" id="ARBA00023015"/>
    </source>
</evidence>
<dbReference type="RefSeq" id="WP_380020949.1">
    <property type="nucleotide sequence ID" value="NZ_JBHSHD010000008.1"/>
</dbReference>
<dbReference type="Gene3D" id="3.40.50.2300">
    <property type="match status" value="1"/>
</dbReference>
<evidence type="ECO:0000313" key="10">
    <source>
        <dbReference type="EMBL" id="MFC4820859.1"/>
    </source>
</evidence>
<feature type="modified residue" description="4-aspartylphosphate" evidence="6">
    <location>
        <position position="54"/>
    </location>
</feature>
<reference evidence="11" key="1">
    <citation type="journal article" date="2019" name="Int. J. Syst. Evol. Microbiol.">
        <title>The Global Catalogue of Microorganisms (GCM) 10K type strain sequencing project: providing services to taxonomists for standard genome sequencing and annotation.</title>
        <authorList>
            <consortium name="The Broad Institute Genomics Platform"/>
            <consortium name="The Broad Institute Genome Sequencing Center for Infectious Disease"/>
            <person name="Wu L."/>
            <person name="Ma J."/>
        </authorList>
    </citation>
    <scope>NUCLEOTIDE SEQUENCE [LARGE SCALE GENOMIC DNA]</scope>
    <source>
        <strain evidence="11">CCUG 30340</strain>
    </source>
</reference>
<dbReference type="PROSITE" id="PS51755">
    <property type="entry name" value="OMPR_PHOB"/>
    <property type="match status" value="1"/>
</dbReference>
<evidence type="ECO:0000256" key="7">
    <source>
        <dbReference type="PROSITE-ProRule" id="PRU01091"/>
    </source>
</evidence>
<evidence type="ECO:0000259" key="8">
    <source>
        <dbReference type="PROSITE" id="PS50110"/>
    </source>
</evidence>
<dbReference type="EMBL" id="JBHSHD010000008">
    <property type="protein sequence ID" value="MFC4820859.1"/>
    <property type="molecule type" value="Genomic_DNA"/>
</dbReference>
<protein>
    <submittedName>
        <fullName evidence="10">Response regulator transcription factor</fullName>
    </submittedName>
</protein>
<dbReference type="Gene3D" id="1.10.10.10">
    <property type="entry name" value="Winged helix-like DNA-binding domain superfamily/Winged helix DNA-binding domain"/>
    <property type="match status" value="1"/>
</dbReference>
<evidence type="ECO:0000313" key="11">
    <source>
        <dbReference type="Proteomes" id="UP001595886"/>
    </source>
</evidence>
<keyword evidence="2" id="KW-0902">Two-component regulatory system</keyword>
<accession>A0ABV9QW38</accession>
<dbReference type="SUPFAM" id="SSF46894">
    <property type="entry name" value="C-terminal effector domain of the bipartite response regulators"/>
    <property type="match status" value="1"/>
</dbReference>
<name>A0ABV9QW38_9GAMM</name>